<dbReference type="NCBIfam" id="NF004168">
    <property type="entry name" value="PRK05634.1"/>
    <property type="match status" value="1"/>
</dbReference>
<gene>
    <name evidence="2" type="ORF">A6048_00720</name>
</gene>
<accession>A0AAD0JN69</accession>
<dbReference type="PANTHER" id="PTHR46832">
    <property type="entry name" value="5'-METHYLTHIOADENOSINE/S-ADENOSYLHOMOCYSTEINE NUCLEOSIDASE"/>
    <property type="match status" value="1"/>
</dbReference>
<organism evidence="2 3">
    <name type="scientific">Dietzia psychralcaliphila</name>
    <dbReference type="NCBI Taxonomy" id="139021"/>
    <lineage>
        <taxon>Bacteria</taxon>
        <taxon>Bacillati</taxon>
        <taxon>Actinomycetota</taxon>
        <taxon>Actinomycetes</taxon>
        <taxon>Mycobacteriales</taxon>
        <taxon>Dietziaceae</taxon>
        <taxon>Dietzia</taxon>
    </lineage>
</organism>
<sequence length="222" mass="22624">MPGSRSPVTTVDAVELLGTVDPAHPLVVVALEQEARHFVTDFPVLVTGVGKVRAAVAVAHALGGGIRPRELVNVGTAGGLHPGMEGTHEIATVFQHDFDNLALHAVTGRHDGPPLTLSAALAVTPEPAHALPSAPGGSAAPVLASGDRFVAGGPLRDHLASIADLVDMEGYAVAAAGAMLGVPTRLVKYVSDPADESAGATWVESVDACARVLAEWVGTRLK</sequence>
<dbReference type="Proteomes" id="UP000244903">
    <property type="component" value="Chromosome"/>
</dbReference>
<feature type="domain" description="Nucleoside phosphorylase" evidence="1">
    <location>
        <begin position="44"/>
        <end position="213"/>
    </location>
</feature>
<dbReference type="GO" id="GO:0005829">
    <property type="term" value="C:cytosol"/>
    <property type="evidence" value="ECO:0007669"/>
    <property type="project" value="TreeGrafter"/>
</dbReference>
<dbReference type="AlphaFoldDB" id="A0AAD0JN69"/>
<evidence type="ECO:0000313" key="2">
    <source>
        <dbReference type="EMBL" id="AWH94280.1"/>
    </source>
</evidence>
<dbReference type="GO" id="GO:0009116">
    <property type="term" value="P:nucleoside metabolic process"/>
    <property type="evidence" value="ECO:0007669"/>
    <property type="project" value="InterPro"/>
</dbReference>
<protein>
    <submittedName>
        <fullName evidence="2">Nucleoside phosphorylase</fullName>
    </submittedName>
</protein>
<dbReference type="EMBL" id="CP015453">
    <property type="protein sequence ID" value="AWH94280.1"/>
    <property type="molecule type" value="Genomic_DNA"/>
</dbReference>
<dbReference type="PANTHER" id="PTHR46832:SF1">
    <property type="entry name" value="5'-METHYLTHIOADENOSINE_S-ADENOSYLHOMOCYSTEINE NUCLEOSIDASE"/>
    <property type="match status" value="1"/>
</dbReference>
<dbReference type="KEGG" id="dpc:A6048_00720"/>
<dbReference type="Pfam" id="PF01048">
    <property type="entry name" value="PNP_UDP_1"/>
    <property type="match status" value="1"/>
</dbReference>
<reference evidence="2 3" key="1">
    <citation type="submission" date="2016-04" db="EMBL/GenBank/DDBJ databases">
        <title>Complete genome sequence of the haloalkaliphilic hydrocarbon-degrading bacterium Dietzia psychralcaliphila ILA-1T, isolated from a drain of a fish product-processing plant.</title>
        <authorList>
            <person name="Zhao J."/>
            <person name="Hu B."/>
            <person name="Geng S."/>
            <person name="Nie Y."/>
            <person name="Tang Y."/>
        </authorList>
    </citation>
    <scope>NUCLEOTIDE SEQUENCE [LARGE SCALE GENOMIC DNA]</scope>
    <source>
        <strain evidence="2 3">ILA-1</strain>
    </source>
</reference>
<dbReference type="Gene3D" id="3.40.50.1580">
    <property type="entry name" value="Nucleoside phosphorylase domain"/>
    <property type="match status" value="1"/>
</dbReference>
<keyword evidence="3" id="KW-1185">Reference proteome</keyword>
<dbReference type="InterPro" id="IPR035994">
    <property type="entry name" value="Nucleoside_phosphorylase_sf"/>
</dbReference>
<dbReference type="GO" id="GO:0008782">
    <property type="term" value="F:adenosylhomocysteine nucleosidase activity"/>
    <property type="evidence" value="ECO:0007669"/>
    <property type="project" value="TreeGrafter"/>
</dbReference>
<evidence type="ECO:0000259" key="1">
    <source>
        <dbReference type="Pfam" id="PF01048"/>
    </source>
</evidence>
<dbReference type="GO" id="GO:0008930">
    <property type="term" value="F:methylthioadenosine nucleosidase activity"/>
    <property type="evidence" value="ECO:0007669"/>
    <property type="project" value="TreeGrafter"/>
</dbReference>
<proteinExistence type="predicted"/>
<dbReference type="InterPro" id="IPR000845">
    <property type="entry name" value="Nucleoside_phosphorylase_d"/>
</dbReference>
<dbReference type="GO" id="GO:0019284">
    <property type="term" value="P:L-methionine salvage from S-adenosylmethionine"/>
    <property type="evidence" value="ECO:0007669"/>
    <property type="project" value="TreeGrafter"/>
</dbReference>
<dbReference type="SUPFAM" id="SSF53167">
    <property type="entry name" value="Purine and uridine phosphorylases"/>
    <property type="match status" value="1"/>
</dbReference>
<name>A0AAD0JN69_9ACTN</name>
<evidence type="ECO:0000313" key="3">
    <source>
        <dbReference type="Proteomes" id="UP000244903"/>
    </source>
</evidence>